<dbReference type="Pfam" id="PF13831">
    <property type="entry name" value="PHD_2"/>
    <property type="match status" value="1"/>
</dbReference>
<dbReference type="AlphaFoldDB" id="A0AAN9U4V4"/>
<comment type="caution">
    <text evidence="12">The sequence shown here is derived from an EMBL/GenBank/DDBJ whole genome shotgun (WGS) entry which is preliminary data.</text>
</comment>
<evidence type="ECO:0000256" key="7">
    <source>
        <dbReference type="ARBA" id="ARBA00023242"/>
    </source>
</evidence>
<keyword evidence="3" id="KW-0479">Metal-binding</keyword>
<dbReference type="GO" id="GO:0042393">
    <property type="term" value="F:histone binding"/>
    <property type="evidence" value="ECO:0007669"/>
    <property type="project" value="UniProtKB-ARBA"/>
</dbReference>
<evidence type="ECO:0000259" key="10">
    <source>
        <dbReference type="PROSITE" id="PS50016"/>
    </source>
</evidence>
<dbReference type="SUPFAM" id="SSF57903">
    <property type="entry name" value="FYVE/PHD zinc finger"/>
    <property type="match status" value="1"/>
</dbReference>
<feature type="domain" description="PHD-type" evidence="11">
    <location>
        <begin position="62"/>
        <end position="181"/>
    </location>
</feature>
<dbReference type="InterPro" id="IPR050701">
    <property type="entry name" value="Histone_Mod_Regulator"/>
</dbReference>
<feature type="compositionally biased region" description="Low complexity" evidence="9">
    <location>
        <begin position="737"/>
        <end position="773"/>
    </location>
</feature>
<dbReference type="CDD" id="cd15574">
    <property type="entry name" value="PHD_AF10_AF17"/>
    <property type="match status" value="1"/>
</dbReference>
<evidence type="ECO:0000256" key="9">
    <source>
        <dbReference type="SAM" id="MobiDB-lite"/>
    </source>
</evidence>
<evidence type="ECO:0000313" key="12">
    <source>
        <dbReference type="EMBL" id="KAK7605453.1"/>
    </source>
</evidence>
<feature type="region of interest" description="Disordered" evidence="9">
    <location>
        <begin position="847"/>
        <end position="916"/>
    </location>
</feature>
<accession>A0AAN9U4V4</accession>
<dbReference type="SMART" id="SM00249">
    <property type="entry name" value="PHD"/>
    <property type="match status" value="2"/>
</dbReference>
<feature type="domain" description="PHD-type" evidence="10">
    <location>
        <begin position="117"/>
        <end position="180"/>
    </location>
</feature>
<keyword evidence="5 8" id="KW-0863">Zinc-finger</keyword>
<dbReference type="FunFam" id="3.30.40.10:FF:000042">
    <property type="entry name" value="protein AF-10 isoform X1"/>
    <property type="match status" value="1"/>
</dbReference>
<dbReference type="FunFam" id="3.30.40.10:FF:000053">
    <property type="entry name" value="protein AF-10 isoform X2"/>
    <property type="match status" value="1"/>
</dbReference>
<feature type="region of interest" description="Disordered" evidence="9">
    <location>
        <begin position="339"/>
        <end position="386"/>
    </location>
</feature>
<evidence type="ECO:0000313" key="13">
    <source>
        <dbReference type="Proteomes" id="UP001367676"/>
    </source>
</evidence>
<dbReference type="PROSITE" id="PS51805">
    <property type="entry name" value="EPHD"/>
    <property type="match status" value="1"/>
</dbReference>
<feature type="region of interest" description="Disordered" evidence="9">
    <location>
        <begin position="628"/>
        <end position="651"/>
    </location>
</feature>
<evidence type="ECO:0000256" key="8">
    <source>
        <dbReference type="PROSITE-ProRule" id="PRU00146"/>
    </source>
</evidence>
<evidence type="ECO:0000256" key="6">
    <source>
        <dbReference type="ARBA" id="ARBA00022833"/>
    </source>
</evidence>
<feature type="compositionally biased region" description="Acidic residues" evidence="9">
    <location>
        <begin position="349"/>
        <end position="359"/>
    </location>
</feature>
<dbReference type="PANTHER" id="PTHR13793:SF107">
    <property type="entry name" value="BROMODOMAIN-CONTAINING PROTEIN HOMOLOG"/>
    <property type="match status" value="1"/>
</dbReference>
<dbReference type="GO" id="GO:0006357">
    <property type="term" value="P:regulation of transcription by RNA polymerase II"/>
    <property type="evidence" value="ECO:0007669"/>
    <property type="project" value="TreeGrafter"/>
</dbReference>
<dbReference type="InterPro" id="IPR034732">
    <property type="entry name" value="EPHD"/>
</dbReference>
<dbReference type="InterPro" id="IPR049773">
    <property type="entry name" value="AF10-like_CC"/>
</dbReference>
<dbReference type="Proteomes" id="UP001367676">
    <property type="component" value="Unassembled WGS sequence"/>
</dbReference>
<feature type="compositionally biased region" description="Polar residues" evidence="9">
    <location>
        <begin position="775"/>
        <end position="794"/>
    </location>
</feature>
<evidence type="ECO:0008006" key="14">
    <source>
        <dbReference type="Google" id="ProtNLM"/>
    </source>
</evidence>
<feature type="region of interest" description="Disordered" evidence="9">
    <location>
        <begin position="451"/>
        <end position="484"/>
    </location>
</feature>
<feature type="compositionally biased region" description="Low complexity" evidence="9">
    <location>
        <begin position="854"/>
        <end position="864"/>
    </location>
</feature>
<feature type="compositionally biased region" description="Low complexity" evidence="9">
    <location>
        <begin position="260"/>
        <end position="278"/>
    </location>
</feature>
<dbReference type="PROSITE" id="PS50016">
    <property type="entry name" value="ZF_PHD_2"/>
    <property type="match status" value="2"/>
</dbReference>
<name>A0AAN9U4V4_9HEMI</name>
<keyword evidence="7" id="KW-0539">Nucleus</keyword>
<evidence type="ECO:0000256" key="2">
    <source>
        <dbReference type="ARBA" id="ARBA00022553"/>
    </source>
</evidence>
<dbReference type="GO" id="GO:0031491">
    <property type="term" value="F:nucleosome binding"/>
    <property type="evidence" value="ECO:0007669"/>
    <property type="project" value="UniProtKB-ARBA"/>
</dbReference>
<dbReference type="InterPro" id="IPR019787">
    <property type="entry name" value="Znf_PHD-finger"/>
</dbReference>
<dbReference type="Pfam" id="PF13832">
    <property type="entry name" value="zf-HC5HC2H_2"/>
    <property type="match status" value="1"/>
</dbReference>
<comment type="subcellular location">
    <subcellularLocation>
        <location evidence="1">Nucleus</location>
    </subcellularLocation>
</comment>
<protein>
    <recommendedName>
        <fullName evidence="14">Protein AF-10</fullName>
    </recommendedName>
</protein>
<dbReference type="CDD" id="cd20901">
    <property type="entry name" value="CC_AF10"/>
    <property type="match status" value="1"/>
</dbReference>
<dbReference type="InterPro" id="IPR049781">
    <property type="entry name" value="AF10/AF17_PHD"/>
</dbReference>
<feature type="compositionally biased region" description="Low complexity" evidence="9">
    <location>
        <begin position="198"/>
        <end position="207"/>
    </location>
</feature>
<proteinExistence type="predicted"/>
<feature type="region of interest" description="Disordered" evidence="9">
    <location>
        <begin position="528"/>
        <end position="551"/>
    </location>
</feature>
<evidence type="ECO:0000256" key="1">
    <source>
        <dbReference type="ARBA" id="ARBA00004123"/>
    </source>
</evidence>
<dbReference type="CDD" id="cd15672">
    <property type="entry name" value="ePHD_AF10_like"/>
    <property type="match status" value="1"/>
</dbReference>
<feature type="domain" description="PHD-type" evidence="10">
    <location>
        <begin position="5"/>
        <end position="57"/>
    </location>
</feature>
<dbReference type="GO" id="GO:0005634">
    <property type="term" value="C:nucleus"/>
    <property type="evidence" value="ECO:0007669"/>
    <property type="project" value="UniProtKB-SubCell"/>
</dbReference>
<dbReference type="EMBL" id="JBBCAQ010000002">
    <property type="protein sequence ID" value="KAK7605453.1"/>
    <property type="molecule type" value="Genomic_DNA"/>
</dbReference>
<dbReference type="InterPro" id="IPR013083">
    <property type="entry name" value="Znf_RING/FYVE/PHD"/>
</dbReference>
<feature type="region of interest" description="Disordered" evidence="9">
    <location>
        <begin position="193"/>
        <end position="284"/>
    </location>
</feature>
<keyword evidence="4" id="KW-0677">Repeat</keyword>
<evidence type="ECO:0000256" key="5">
    <source>
        <dbReference type="ARBA" id="ARBA00022771"/>
    </source>
</evidence>
<dbReference type="GO" id="GO:0008270">
    <property type="term" value="F:zinc ion binding"/>
    <property type="evidence" value="ECO:0007669"/>
    <property type="project" value="UniProtKB-KW"/>
</dbReference>
<feature type="compositionally biased region" description="Polar residues" evidence="9">
    <location>
        <begin position="865"/>
        <end position="910"/>
    </location>
</feature>
<keyword evidence="2" id="KW-0597">Phosphoprotein</keyword>
<dbReference type="Gene3D" id="3.30.40.10">
    <property type="entry name" value="Zinc/RING finger domain, C3HC4 (zinc finger)"/>
    <property type="match status" value="2"/>
</dbReference>
<keyword evidence="6" id="KW-0862">Zinc</keyword>
<dbReference type="InterPro" id="IPR019786">
    <property type="entry name" value="Zinc_finger_PHD-type_CS"/>
</dbReference>
<evidence type="ECO:0000256" key="3">
    <source>
        <dbReference type="ARBA" id="ARBA00022723"/>
    </source>
</evidence>
<keyword evidence="13" id="KW-1185">Reference proteome</keyword>
<gene>
    <name evidence="12" type="ORF">V9T40_007311</name>
</gene>
<evidence type="ECO:0000256" key="4">
    <source>
        <dbReference type="ARBA" id="ARBA00022737"/>
    </source>
</evidence>
<evidence type="ECO:0000259" key="11">
    <source>
        <dbReference type="PROSITE" id="PS51805"/>
    </source>
</evidence>
<dbReference type="InterPro" id="IPR011011">
    <property type="entry name" value="Znf_FYVE_PHD"/>
</dbReference>
<feature type="region of interest" description="Disordered" evidence="9">
    <location>
        <begin position="729"/>
        <end position="822"/>
    </location>
</feature>
<organism evidence="12 13">
    <name type="scientific">Parthenolecanium corni</name>
    <dbReference type="NCBI Taxonomy" id="536013"/>
    <lineage>
        <taxon>Eukaryota</taxon>
        <taxon>Metazoa</taxon>
        <taxon>Ecdysozoa</taxon>
        <taxon>Arthropoda</taxon>
        <taxon>Hexapoda</taxon>
        <taxon>Insecta</taxon>
        <taxon>Pterygota</taxon>
        <taxon>Neoptera</taxon>
        <taxon>Paraneoptera</taxon>
        <taxon>Hemiptera</taxon>
        <taxon>Sternorrhyncha</taxon>
        <taxon>Coccoidea</taxon>
        <taxon>Coccidae</taxon>
        <taxon>Parthenolecanium</taxon>
    </lineage>
</organism>
<sequence>MKEMVAGCCVCSDERGWTENPLVYCDGIGCNIGVHQACYGITAVPDGNWYCRKCESQERSARVRCELCPSKDGALKRTDTNGWAHVVCGLYIPEVRFGSVTTMEPIVLSQIPTERYNKVCYICEQNNRGSRASMGACMQCNKAGCKQQFHVTCAQAMGLLCEEAGNYLDNVKYCGYCQEHYNKLKKGANVKTIPAYRPSSSNNSGSEDSPEKKLPSTLNQPPSDPKHPTKRKSSSNRPASQNGPPRATPADKKETLTDHLNGSVNSSLSPSNSASLCSKNDNSSRFTTSNFVESVITPSESVFADMQKSKKRKLNEQQSSLSLNMSSTGASDLLEHNLDKSNSLKTNDDDCDDDDNDDDSPLKFIEEPNLSAVKTETLKPTPPDIVNPIPPASVTNVTTVIYSTSTTSISSTSSVLPSVSSSCTFTNPVSSSYLTTSAMFTDAKMCKNDTQLDKGRSKQKRSLGSTNSTKKSKISNGDQDSSIVNGFIEPSASCTSNNANMLISERPIPSQSFLSVKSESGPITSASISTGIVQSKESPPTSPENSMPNRLMKNDERADKEMKTFQTGSSAPHMLGNQLNPASSMAQKMSDALNDELEAHSIFTTADVNSGSNSFVGPPLYNKIISTTRATDSSKRSNSPSNGPLASLSGSAANFPQSLEELLETQWEQGGTFLMEQAQHFDIASLLTCLHKLREENLGLEESIRKLKARRDHLLGVNARLAMPLAPISQPVNNVHTPSQTPPQQQQQHSTPMSQTITQQSSSQPHHGQQMSHVSPPSQLQQVPLSTQQKQSANLAIGSLPPGISDPSNSMRSIPHPPASIYATSCNTSTALRGPHGTVYQNTHSLENGLLSNPTHHQPPQQQHSRGMSSQANAGTARHLTSASNQSIYNNGQPVSNQGVVVRTSNLSDVSRTDRR</sequence>
<reference evidence="12 13" key="1">
    <citation type="submission" date="2024-03" db="EMBL/GenBank/DDBJ databases">
        <title>Adaptation during the transition from Ophiocordyceps entomopathogen to insect associate is accompanied by gene loss and intensified selection.</title>
        <authorList>
            <person name="Ward C.M."/>
            <person name="Onetto C.A."/>
            <person name="Borneman A.R."/>
        </authorList>
    </citation>
    <scope>NUCLEOTIDE SEQUENCE [LARGE SCALE GENOMIC DNA]</scope>
    <source>
        <strain evidence="12">AWRI1</strain>
        <tissue evidence="12">Single Adult Female</tissue>
    </source>
</reference>
<dbReference type="PANTHER" id="PTHR13793">
    <property type="entry name" value="PHD FINGER PROTEINS"/>
    <property type="match status" value="1"/>
</dbReference>
<dbReference type="InterPro" id="IPR001965">
    <property type="entry name" value="Znf_PHD"/>
</dbReference>
<dbReference type="PROSITE" id="PS01359">
    <property type="entry name" value="ZF_PHD_1"/>
    <property type="match status" value="1"/>
</dbReference>
<feature type="compositionally biased region" description="Polar residues" evidence="9">
    <location>
        <begin position="528"/>
        <end position="548"/>
    </location>
</feature>